<dbReference type="Gene3D" id="2.60.200.20">
    <property type="match status" value="1"/>
</dbReference>
<dbReference type="SUPFAM" id="SSF49879">
    <property type="entry name" value="SMAD/FHA domain"/>
    <property type="match status" value="1"/>
</dbReference>
<evidence type="ECO:0000256" key="6">
    <source>
        <dbReference type="ARBA" id="ARBA00022741"/>
    </source>
</evidence>
<keyword evidence="9" id="KW-0326">Glycosidase</keyword>
<evidence type="ECO:0000256" key="4">
    <source>
        <dbReference type="ARBA" id="ARBA00012752"/>
    </source>
</evidence>
<proteinExistence type="inferred from homology"/>
<accession>A0A9N8V8N6</accession>
<dbReference type="Gene3D" id="1.10.510.10">
    <property type="entry name" value="Transferase(Phosphotransferase) domain 1"/>
    <property type="match status" value="1"/>
</dbReference>
<evidence type="ECO:0000256" key="2">
    <source>
        <dbReference type="ARBA" id="ARBA00005575"/>
    </source>
</evidence>
<dbReference type="Pfam" id="PF00069">
    <property type="entry name" value="Pkinase"/>
    <property type="match status" value="1"/>
</dbReference>
<dbReference type="GO" id="GO:0000329">
    <property type="term" value="C:fungal-type vacuole membrane"/>
    <property type="evidence" value="ECO:0007669"/>
    <property type="project" value="TreeGrafter"/>
</dbReference>
<feature type="non-terminal residue" evidence="14">
    <location>
        <position position="1150"/>
    </location>
</feature>
<keyword evidence="5" id="KW-0479">Metal-binding</keyword>
<dbReference type="EMBL" id="CAJVPL010000065">
    <property type="protein sequence ID" value="CAG8440747.1"/>
    <property type="molecule type" value="Genomic_DNA"/>
</dbReference>
<evidence type="ECO:0000256" key="5">
    <source>
        <dbReference type="ARBA" id="ARBA00022723"/>
    </source>
</evidence>
<comment type="similarity">
    <text evidence="3">Belongs to the glycosyl hydrolase 38 family.</text>
</comment>
<dbReference type="Pfam" id="PF00498">
    <property type="entry name" value="FHA"/>
    <property type="match status" value="1"/>
</dbReference>
<dbReference type="InterPro" id="IPR000719">
    <property type="entry name" value="Prot_kinase_dom"/>
</dbReference>
<dbReference type="GO" id="GO:0004672">
    <property type="term" value="F:protein kinase activity"/>
    <property type="evidence" value="ECO:0007669"/>
    <property type="project" value="InterPro"/>
</dbReference>
<dbReference type="Pfam" id="PF09261">
    <property type="entry name" value="Alpha-mann_mid"/>
    <property type="match status" value="1"/>
</dbReference>
<feature type="domain" description="Protein kinase" evidence="13">
    <location>
        <begin position="746"/>
        <end position="1008"/>
    </location>
</feature>
<dbReference type="SUPFAM" id="SSF74650">
    <property type="entry name" value="Galactose mutarotase-like"/>
    <property type="match status" value="1"/>
</dbReference>
<dbReference type="SUPFAM" id="SSF56112">
    <property type="entry name" value="Protein kinase-like (PK-like)"/>
    <property type="match status" value="1"/>
</dbReference>
<dbReference type="FunFam" id="1.10.510.10:FF:000571">
    <property type="entry name" value="Maternal embryonic leucine zipper kinase"/>
    <property type="match status" value="1"/>
</dbReference>
<feature type="domain" description="FHA" evidence="12">
    <location>
        <begin position="1079"/>
        <end position="1130"/>
    </location>
</feature>
<sequence length="1150" mass="132346">MDCNMPSGEAFCRQFLYGQRFFEKHFGERCKVFWLPDTFGYSAQLPQIIQNADMKYFFTQKLSWNNINKFPNTTFYWVGLDGSKVLTHMCPSETYVAQGTVDELVKSVTNNKDREYTNESLLVFGNGDGGGGPLPAMIERIRRLKDIDGLPKVEMGSANGFYERLEKESKKLVTWKGELYFELHRGTYTTHGRIKRYNRKSELLLRDVELLSSLTQYTHKPFKYPKEQLDKLWKYVLLNQFHDVLPGSSIEMVYDDAYKFYEEVEKTGEILREEALDTLFGISKSAESEHKGLVTFNTLSWERNEIVKVPVTDGLPNLQQYSENKKEGYALVKDVIGIGAQRIELDDKSEFTPVTVFEKDHSFVLANEFISITFDKHGRLTNLLDRKFDREIIPEGEFGNRFKIYEDIPLFWDAWDVEIYHLQKGREAGLGHIKIHEQGPLRASLKLETKLTKTSNLSQIISLSAISARIDFETEVYWDENRQFLKVEFPVDINRDVATYETQFGFIQRPTHYNTTWDAAKFEVCGHKFADLSEYGYGVALLNDSKYGYAIHNNIIRLSLLRSPKAPDAHCDIGHHVFKYALLPHANSFLGSNVVREAYQFNVPIIVRTTSREIAASLEPKSHFKIEGAENVILDTIKRAEDSDEIVLRLFEAYGGHAKARLRSTLPIHCICETNILEDMVSNIKYDDEDGAILKFRPFQFITLKVMLRTPLFSSTVANSKMDIKSEQVFYNSQNTQLVSDPWRKYQIEHEIGSGSFSKVYLAINRETGNTHALKEMRVDRNIDSDTLNKLSQEVVIMKNLRHPYIISLVNSYRKPDKLWLILEYLDGGDIASFIKKNEDQYHAIAYRTRCQLFARQICEALAYLHSKNIMHRDIQPKNIMITDRNQDKVKIIDFGLAKNYSDDANDNISNIGTPTYRAPELFNSSNYNCAVDMWSFGAVLYHMLNGVPPFPGEFVSEIFHSIQHSEADYSKLEKNQQFRAVDFLKKLLVVNQDSRITAIQALDHDYLKEAYNGEYLTSSPWDIEDSQPLSLPLEKFGLPISISKNNASSGNIWGVLQPVEPELQISKTPIIYLRDSSYILGRGHECSPILTFPTHLVLSNEHALIYYDNGQAYLRDISRNGIWVQGDRIPKNEDISLYGGETIYFVKIQ</sequence>
<dbReference type="InterPro" id="IPR028995">
    <property type="entry name" value="Glyco_hydro_57/38_cen_sf"/>
</dbReference>
<dbReference type="FunFam" id="1.20.1270.50:FF:000004">
    <property type="entry name" value="alpha-mannosidase 2C1 isoform X1"/>
    <property type="match status" value="1"/>
</dbReference>
<dbReference type="InterPro" id="IPR008984">
    <property type="entry name" value="SMAD_FHA_dom_sf"/>
</dbReference>
<dbReference type="OrthoDB" id="2441945at2759"/>
<dbReference type="Pfam" id="PF17677">
    <property type="entry name" value="Glyco_hydro38C2"/>
    <property type="match status" value="1"/>
</dbReference>
<reference evidence="14" key="1">
    <citation type="submission" date="2021-06" db="EMBL/GenBank/DDBJ databases">
        <authorList>
            <person name="Kallberg Y."/>
            <person name="Tangrot J."/>
            <person name="Rosling A."/>
        </authorList>
    </citation>
    <scope>NUCLEOTIDE SEQUENCE</scope>
    <source>
        <strain evidence="14">MT106</strain>
    </source>
</reference>
<name>A0A9N8V8N6_9GLOM</name>
<dbReference type="CDD" id="cd00060">
    <property type="entry name" value="FHA"/>
    <property type="match status" value="1"/>
</dbReference>
<dbReference type="PANTHER" id="PTHR46017">
    <property type="entry name" value="ALPHA-MANNOSIDASE 2C1"/>
    <property type="match status" value="1"/>
</dbReference>
<organism evidence="14 15">
    <name type="scientific">Ambispora gerdemannii</name>
    <dbReference type="NCBI Taxonomy" id="144530"/>
    <lineage>
        <taxon>Eukaryota</taxon>
        <taxon>Fungi</taxon>
        <taxon>Fungi incertae sedis</taxon>
        <taxon>Mucoromycota</taxon>
        <taxon>Glomeromycotina</taxon>
        <taxon>Glomeromycetes</taxon>
        <taxon>Archaeosporales</taxon>
        <taxon>Ambisporaceae</taxon>
        <taxon>Ambispora</taxon>
    </lineage>
</organism>
<dbReference type="PROSITE" id="PS50011">
    <property type="entry name" value="PROTEIN_KINASE_DOM"/>
    <property type="match status" value="1"/>
</dbReference>
<dbReference type="InterPro" id="IPR000253">
    <property type="entry name" value="FHA_dom"/>
</dbReference>
<dbReference type="InterPro" id="IPR027291">
    <property type="entry name" value="Glyco_hydro_38_N_sf"/>
</dbReference>
<evidence type="ECO:0000256" key="9">
    <source>
        <dbReference type="ARBA" id="ARBA00023295"/>
    </source>
</evidence>
<dbReference type="EC" id="3.2.1.24" evidence="4"/>
<comment type="caution">
    <text evidence="14">The sequence shown here is derived from an EMBL/GenBank/DDBJ whole genome shotgun (WGS) entry which is preliminary data.</text>
</comment>
<dbReference type="PROSITE" id="PS50006">
    <property type="entry name" value="FHA_DOMAIN"/>
    <property type="match status" value="1"/>
</dbReference>
<keyword evidence="7" id="KW-0378">Hydrolase</keyword>
<dbReference type="SMART" id="SM00872">
    <property type="entry name" value="Alpha-mann_mid"/>
    <property type="match status" value="1"/>
</dbReference>
<evidence type="ECO:0000256" key="10">
    <source>
        <dbReference type="ARBA" id="ARBA00054985"/>
    </source>
</evidence>
<dbReference type="InterPro" id="IPR041147">
    <property type="entry name" value="GH38_C"/>
</dbReference>
<dbReference type="PANTHER" id="PTHR46017:SF1">
    <property type="entry name" value="ALPHA-MANNOSIDASE 2C1"/>
    <property type="match status" value="1"/>
</dbReference>
<dbReference type="Gene3D" id="2.60.40.2220">
    <property type="match status" value="1"/>
</dbReference>
<evidence type="ECO:0000313" key="15">
    <source>
        <dbReference type="Proteomes" id="UP000789831"/>
    </source>
</evidence>
<dbReference type="Proteomes" id="UP000789831">
    <property type="component" value="Unassembled WGS sequence"/>
</dbReference>
<dbReference type="Gene3D" id="3.20.110.10">
    <property type="entry name" value="Glycoside hydrolase 38, N terminal domain"/>
    <property type="match status" value="1"/>
</dbReference>
<dbReference type="InterPro" id="IPR011330">
    <property type="entry name" value="Glyco_hydro/deAcase_b/a-brl"/>
</dbReference>
<evidence type="ECO:0000256" key="11">
    <source>
        <dbReference type="ARBA" id="ARBA00071615"/>
    </source>
</evidence>
<evidence type="ECO:0000256" key="7">
    <source>
        <dbReference type="ARBA" id="ARBA00022801"/>
    </source>
</evidence>
<evidence type="ECO:0000256" key="3">
    <source>
        <dbReference type="ARBA" id="ARBA00009792"/>
    </source>
</evidence>
<dbReference type="Gene3D" id="2.70.98.30">
    <property type="entry name" value="Golgi alpha-mannosidase II, domain 4"/>
    <property type="match status" value="1"/>
</dbReference>
<evidence type="ECO:0000313" key="14">
    <source>
        <dbReference type="EMBL" id="CAG8440747.1"/>
    </source>
</evidence>
<dbReference type="InterPro" id="IPR011013">
    <property type="entry name" value="Gal_mutarotase_sf_dom"/>
</dbReference>
<evidence type="ECO:0000256" key="1">
    <source>
        <dbReference type="ARBA" id="ARBA00000365"/>
    </source>
</evidence>
<evidence type="ECO:0000256" key="8">
    <source>
        <dbReference type="ARBA" id="ARBA00022840"/>
    </source>
</evidence>
<protein>
    <recommendedName>
        <fullName evidence="11">Alpha-mannosidase</fullName>
        <ecNumber evidence="4">3.2.1.24</ecNumber>
    </recommendedName>
</protein>
<keyword evidence="8" id="KW-0067">ATP-binding</keyword>
<dbReference type="GO" id="GO:0005524">
    <property type="term" value="F:ATP binding"/>
    <property type="evidence" value="ECO:0007669"/>
    <property type="project" value="UniProtKB-KW"/>
</dbReference>
<dbReference type="InterPro" id="IPR000602">
    <property type="entry name" value="Glyco_hydro_38_N"/>
</dbReference>
<gene>
    <name evidence="14" type="ORF">AGERDE_LOCUS1047</name>
</gene>
<comment type="catalytic activity">
    <reaction evidence="1">
        <text>Hydrolysis of terminal, non-reducing alpha-D-mannose residues in alpha-D-mannosides.</text>
        <dbReference type="EC" id="3.2.1.24"/>
    </reaction>
</comment>
<dbReference type="Pfam" id="PF07748">
    <property type="entry name" value="Glyco_hydro_38C"/>
    <property type="match status" value="1"/>
</dbReference>
<dbReference type="SUPFAM" id="SSF88688">
    <property type="entry name" value="Families 57/38 glycoside transferase middle domain"/>
    <property type="match status" value="1"/>
</dbReference>
<dbReference type="InterPro" id="IPR011009">
    <property type="entry name" value="Kinase-like_dom_sf"/>
</dbReference>
<dbReference type="InterPro" id="IPR011682">
    <property type="entry name" value="Glyco_hydro_38_C"/>
</dbReference>
<dbReference type="GO" id="GO:0030246">
    <property type="term" value="F:carbohydrate binding"/>
    <property type="evidence" value="ECO:0007669"/>
    <property type="project" value="InterPro"/>
</dbReference>
<dbReference type="GO" id="GO:0046872">
    <property type="term" value="F:metal ion binding"/>
    <property type="evidence" value="ECO:0007669"/>
    <property type="project" value="UniProtKB-KW"/>
</dbReference>
<dbReference type="InterPro" id="IPR037094">
    <property type="entry name" value="Glyco_hydro_38_cen_sf"/>
</dbReference>
<dbReference type="InterPro" id="IPR015341">
    <property type="entry name" value="Glyco_hydro_38_cen"/>
</dbReference>
<dbReference type="GO" id="GO:0009313">
    <property type="term" value="P:oligosaccharide catabolic process"/>
    <property type="evidence" value="ECO:0007669"/>
    <property type="project" value="TreeGrafter"/>
</dbReference>
<dbReference type="Gene3D" id="1.20.1270.50">
    <property type="entry name" value="Glycoside hydrolase family 38, central domain"/>
    <property type="match status" value="1"/>
</dbReference>
<dbReference type="SUPFAM" id="SSF88713">
    <property type="entry name" value="Glycoside hydrolase/deacetylase"/>
    <property type="match status" value="1"/>
</dbReference>
<dbReference type="SMART" id="SM00240">
    <property type="entry name" value="FHA"/>
    <property type="match status" value="1"/>
</dbReference>
<comment type="function">
    <text evidence="10">Degrades free oligosaccharides in the vacuole.</text>
</comment>
<evidence type="ECO:0000259" key="13">
    <source>
        <dbReference type="PROSITE" id="PS50011"/>
    </source>
</evidence>
<keyword evidence="6" id="KW-0547">Nucleotide-binding</keyword>
<dbReference type="GO" id="GO:0006013">
    <property type="term" value="P:mannose metabolic process"/>
    <property type="evidence" value="ECO:0007669"/>
    <property type="project" value="InterPro"/>
</dbReference>
<dbReference type="GO" id="GO:0004559">
    <property type="term" value="F:alpha-mannosidase activity"/>
    <property type="evidence" value="ECO:0007669"/>
    <property type="project" value="UniProtKB-EC"/>
</dbReference>
<evidence type="ECO:0000259" key="12">
    <source>
        <dbReference type="PROSITE" id="PS50006"/>
    </source>
</evidence>
<dbReference type="Pfam" id="PF01074">
    <property type="entry name" value="Glyco_hydro_38N"/>
    <property type="match status" value="1"/>
</dbReference>
<keyword evidence="15" id="KW-1185">Reference proteome</keyword>
<dbReference type="AlphaFoldDB" id="A0A9N8V8N6"/>
<comment type="similarity">
    <text evidence="2">Belongs to the protein kinase superfamily. CAMK Ser/Thr protein kinase family. CHEK2 subfamily.</text>
</comment>
<dbReference type="FunFam" id="2.70.98.30:FF:000001">
    <property type="entry name" value="alpha-mannosidase 2C1 isoform X2"/>
    <property type="match status" value="1"/>
</dbReference>